<comment type="subcellular location">
    <subcellularLocation>
        <location evidence="4">Cytoplasm</location>
        <location evidence="4">Nucleoid</location>
    </subcellularLocation>
</comment>
<dbReference type="GO" id="GO:0003677">
    <property type="term" value="F:DNA binding"/>
    <property type="evidence" value="ECO:0007669"/>
    <property type="project" value="UniProtKB-UniRule"/>
</dbReference>
<feature type="coiled-coil region" evidence="5">
    <location>
        <begin position="7"/>
        <end position="34"/>
    </location>
</feature>
<dbReference type="Gene3D" id="3.30.1310.10">
    <property type="entry name" value="Nucleoid-associated protein YbaB-like domain"/>
    <property type="match status" value="1"/>
</dbReference>
<evidence type="ECO:0000313" key="7">
    <source>
        <dbReference type="Proteomes" id="UP000823631"/>
    </source>
</evidence>
<protein>
    <recommendedName>
        <fullName evidence="4">Nucleoid-associated protein IAB19_05320</fullName>
    </recommendedName>
</protein>
<dbReference type="GO" id="GO:0005829">
    <property type="term" value="C:cytosol"/>
    <property type="evidence" value="ECO:0007669"/>
    <property type="project" value="TreeGrafter"/>
</dbReference>
<reference evidence="6" key="1">
    <citation type="submission" date="2020-10" db="EMBL/GenBank/DDBJ databases">
        <authorList>
            <person name="Gilroy R."/>
        </authorList>
    </citation>
    <scope>NUCLEOTIDE SEQUENCE</scope>
    <source>
        <strain evidence="6">17213</strain>
    </source>
</reference>
<evidence type="ECO:0000313" key="6">
    <source>
        <dbReference type="EMBL" id="MBO8415779.1"/>
    </source>
</evidence>
<gene>
    <name evidence="6" type="ORF">IAB19_05320</name>
</gene>
<keyword evidence="5" id="KW-0175">Coiled coil</keyword>
<accession>A0A9D9GTC5</accession>
<dbReference type="Proteomes" id="UP000823631">
    <property type="component" value="Unassembled WGS sequence"/>
</dbReference>
<dbReference type="GO" id="GO:0043590">
    <property type="term" value="C:bacterial nucleoid"/>
    <property type="evidence" value="ECO:0007669"/>
    <property type="project" value="UniProtKB-UniRule"/>
</dbReference>
<keyword evidence="3 4" id="KW-0238">DNA-binding</keyword>
<dbReference type="InterPro" id="IPR036894">
    <property type="entry name" value="YbaB-like_sf"/>
</dbReference>
<evidence type="ECO:0000256" key="4">
    <source>
        <dbReference type="HAMAP-Rule" id="MF_00274"/>
    </source>
</evidence>
<name>A0A9D9GTC5_9GAMM</name>
<dbReference type="SUPFAM" id="SSF82607">
    <property type="entry name" value="YbaB-like"/>
    <property type="match status" value="1"/>
</dbReference>
<evidence type="ECO:0000256" key="5">
    <source>
        <dbReference type="SAM" id="Coils"/>
    </source>
</evidence>
<sequence length="109" mass="11935">MFNMGNMNNLMKQAQAMQARMEKAQQEIADHEVTGEAGAGLVKVSMTGAHVVKRVEIDDSIFSDDKEMCEDLLAAAFNDAVRRVTEYSQEKMSAVTAGIPLPPGMKLPF</sequence>
<dbReference type="HAMAP" id="MF_00274">
    <property type="entry name" value="DNA_YbaB_EbfC"/>
    <property type="match status" value="1"/>
</dbReference>
<dbReference type="AlphaFoldDB" id="A0A9D9GTC5"/>
<reference evidence="6" key="2">
    <citation type="journal article" date="2021" name="PeerJ">
        <title>Extensive microbial diversity within the chicken gut microbiome revealed by metagenomics and culture.</title>
        <authorList>
            <person name="Gilroy R."/>
            <person name="Ravi A."/>
            <person name="Getino M."/>
            <person name="Pursley I."/>
            <person name="Horton D.L."/>
            <person name="Alikhan N.F."/>
            <person name="Baker D."/>
            <person name="Gharbi K."/>
            <person name="Hall N."/>
            <person name="Watson M."/>
            <person name="Adriaenssens E.M."/>
            <person name="Foster-Nyarko E."/>
            <person name="Jarju S."/>
            <person name="Secka A."/>
            <person name="Antonio M."/>
            <person name="Oren A."/>
            <person name="Chaudhuri R.R."/>
            <person name="La Ragione R."/>
            <person name="Hildebrand F."/>
            <person name="Pallen M.J."/>
        </authorList>
    </citation>
    <scope>NUCLEOTIDE SEQUENCE</scope>
    <source>
        <strain evidence="6">17213</strain>
    </source>
</reference>
<dbReference type="PANTHER" id="PTHR33449">
    <property type="entry name" value="NUCLEOID-ASSOCIATED PROTEIN YBAB"/>
    <property type="match status" value="1"/>
</dbReference>
<dbReference type="InterPro" id="IPR004401">
    <property type="entry name" value="YbaB/EbfC"/>
</dbReference>
<dbReference type="PANTHER" id="PTHR33449:SF1">
    <property type="entry name" value="NUCLEOID-ASSOCIATED PROTEIN YBAB"/>
    <property type="match status" value="1"/>
</dbReference>
<organism evidence="6 7">
    <name type="scientific">Candidatus Avisuccinivibrio stercorigallinarum</name>
    <dbReference type="NCBI Taxonomy" id="2840704"/>
    <lineage>
        <taxon>Bacteria</taxon>
        <taxon>Pseudomonadati</taxon>
        <taxon>Pseudomonadota</taxon>
        <taxon>Gammaproteobacteria</taxon>
        <taxon>Aeromonadales</taxon>
        <taxon>Succinivibrionaceae</taxon>
        <taxon>Succinivibrionaceae incertae sedis</taxon>
        <taxon>Candidatus Avisuccinivibrio</taxon>
    </lineage>
</organism>
<proteinExistence type="inferred from homology"/>
<comment type="similarity">
    <text evidence="4">Belongs to the YbaB/EbfC family.</text>
</comment>
<evidence type="ECO:0000256" key="2">
    <source>
        <dbReference type="ARBA" id="ARBA00022490"/>
    </source>
</evidence>
<comment type="caution">
    <text evidence="6">The sequence shown here is derived from an EMBL/GenBank/DDBJ whole genome shotgun (WGS) entry which is preliminary data.</text>
</comment>
<keyword evidence="2 4" id="KW-0963">Cytoplasm</keyword>
<dbReference type="EMBL" id="JADINH010000112">
    <property type="protein sequence ID" value="MBO8415779.1"/>
    <property type="molecule type" value="Genomic_DNA"/>
</dbReference>
<evidence type="ECO:0000256" key="3">
    <source>
        <dbReference type="ARBA" id="ARBA00023125"/>
    </source>
</evidence>
<comment type="subunit">
    <text evidence="1 4">Homodimer.</text>
</comment>
<dbReference type="FunFam" id="3.30.1310.10:FF:000001">
    <property type="entry name" value="Nucleoid-associated protein YbaB"/>
    <property type="match status" value="1"/>
</dbReference>
<dbReference type="Pfam" id="PF02575">
    <property type="entry name" value="YbaB_DNA_bd"/>
    <property type="match status" value="1"/>
</dbReference>
<comment type="function">
    <text evidence="4">Binds to DNA and alters its conformation. May be involved in regulation of gene expression, nucleoid organization and DNA protection.</text>
</comment>
<dbReference type="PIRSF" id="PIRSF004555">
    <property type="entry name" value="UCP004555"/>
    <property type="match status" value="1"/>
</dbReference>
<evidence type="ECO:0000256" key="1">
    <source>
        <dbReference type="ARBA" id="ARBA00011738"/>
    </source>
</evidence>
<dbReference type="NCBIfam" id="TIGR00103">
    <property type="entry name" value="DNA_YbaB_EbfC"/>
    <property type="match status" value="1"/>
</dbReference>